<keyword evidence="3" id="KW-1185">Reference proteome</keyword>
<evidence type="ECO:0000313" key="3">
    <source>
        <dbReference type="Proteomes" id="UP001185792"/>
    </source>
</evidence>
<reference evidence="2 3" key="1">
    <citation type="submission" date="2023-10" db="EMBL/GenBank/DDBJ databases">
        <title>Development of a sustainable strategy for remediation of hydrocarbon-contaminated territories based on the waste exchange concept.</title>
        <authorList>
            <person name="Krivoruchko A."/>
        </authorList>
    </citation>
    <scope>NUCLEOTIDE SEQUENCE [LARGE SCALE GENOMIC DNA]</scope>
    <source>
        <strain evidence="2 3">IEGM 1236</strain>
    </source>
</reference>
<evidence type="ECO:0000313" key="2">
    <source>
        <dbReference type="EMBL" id="MDV7136638.1"/>
    </source>
</evidence>
<name>A0ABU4EZF7_WILMA</name>
<evidence type="ECO:0008006" key="4">
    <source>
        <dbReference type="Google" id="ProtNLM"/>
    </source>
</evidence>
<dbReference type="SUPFAM" id="SSF56349">
    <property type="entry name" value="DNA breaking-rejoining enzymes"/>
    <property type="match status" value="1"/>
</dbReference>
<comment type="caution">
    <text evidence="2">The sequence shown here is derived from an EMBL/GenBank/DDBJ whole genome shotgun (WGS) entry which is preliminary data.</text>
</comment>
<sequence>MSKPATATEPAVRGVRLHDFGRHTFATMQLSAGVHFMRVSKWLVHGSYTLTLDTYGDSIPEEDGGAANNMAELTPAHVRQCRPNYRM</sequence>
<dbReference type="InterPro" id="IPR011010">
    <property type="entry name" value="DNA_brk_join_enz"/>
</dbReference>
<dbReference type="RefSeq" id="WP_207779549.1">
    <property type="nucleotide sequence ID" value="NZ_JAWLUM010000004.1"/>
</dbReference>
<dbReference type="InterPro" id="IPR013762">
    <property type="entry name" value="Integrase-like_cat_sf"/>
</dbReference>
<dbReference type="Proteomes" id="UP001185792">
    <property type="component" value="Unassembled WGS sequence"/>
</dbReference>
<gene>
    <name evidence="2" type="ORF">R4198_23340</name>
</gene>
<accession>A0ABU4EZF7</accession>
<proteinExistence type="predicted"/>
<dbReference type="Gene3D" id="1.10.443.10">
    <property type="entry name" value="Intergrase catalytic core"/>
    <property type="match status" value="1"/>
</dbReference>
<protein>
    <recommendedName>
        <fullName evidence="4">Tyr recombinase domain-containing protein</fullName>
    </recommendedName>
</protein>
<organism evidence="2 3">
    <name type="scientific">Williamsia marianensis</name>
    <dbReference type="NCBI Taxonomy" id="85044"/>
    <lineage>
        <taxon>Bacteria</taxon>
        <taxon>Bacillati</taxon>
        <taxon>Actinomycetota</taxon>
        <taxon>Actinomycetes</taxon>
        <taxon>Mycobacteriales</taxon>
        <taxon>Nocardiaceae</taxon>
        <taxon>Williamsia</taxon>
    </lineage>
</organism>
<dbReference type="EMBL" id="JAWLUM010000004">
    <property type="protein sequence ID" value="MDV7136638.1"/>
    <property type="molecule type" value="Genomic_DNA"/>
</dbReference>
<keyword evidence="1" id="KW-0233">DNA recombination</keyword>
<evidence type="ECO:0000256" key="1">
    <source>
        <dbReference type="ARBA" id="ARBA00023172"/>
    </source>
</evidence>